<evidence type="ECO:0000259" key="7">
    <source>
        <dbReference type="PROSITE" id="PS50929"/>
    </source>
</evidence>
<dbReference type="PROSITE" id="PS50929">
    <property type="entry name" value="ABC_TM1F"/>
    <property type="match status" value="1"/>
</dbReference>
<dbReference type="InterPro" id="IPR003439">
    <property type="entry name" value="ABC_transporter-like_ATP-bd"/>
</dbReference>
<proteinExistence type="predicted"/>
<dbReference type="Gene3D" id="3.40.50.300">
    <property type="entry name" value="P-loop containing nucleotide triphosphate hydrolases"/>
    <property type="match status" value="1"/>
</dbReference>
<reference evidence="8 9" key="1">
    <citation type="submission" date="2019-02" db="EMBL/GenBank/DDBJ databases">
        <title>Deep-cultivation of Planctomycetes and their phenomic and genomic characterization uncovers novel biology.</title>
        <authorList>
            <person name="Wiegand S."/>
            <person name="Jogler M."/>
            <person name="Boedeker C."/>
            <person name="Pinto D."/>
            <person name="Vollmers J."/>
            <person name="Rivas-Marin E."/>
            <person name="Kohn T."/>
            <person name="Peeters S.H."/>
            <person name="Heuer A."/>
            <person name="Rast P."/>
            <person name="Oberbeckmann S."/>
            <person name="Bunk B."/>
            <person name="Jeske O."/>
            <person name="Meyerdierks A."/>
            <person name="Storesund J.E."/>
            <person name="Kallscheuer N."/>
            <person name="Luecker S."/>
            <person name="Lage O.M."/>
            <person name="Pohl T."/>
            <person name="Merkel B.J."/>
            <person name="Hornburger P."/>
            <person name="Mueller R.-W."/>
            <person name="Bruemmer F."/>
            <person name="Labrenz M."/>
            <person name="Spormann A.M."/>
            <person name="Op den Camp H."/>
            <person name="Overmann J."/>
            <person name="Amann R."/>
            <person name="Jetten M.S.M."/>
            <person name="Mascher T."/>
            <person name="Medema M.H."/>
            <person name="Devos D.P."/>
            <person name="Kaster A.-K."/>
            <person name="Ovreas L."/>
            <person name="Rohde M."/>
            <person name="Galperin M.Y."/>
            <person name="Jogler C."/>
        </authorList>
    </citation>
    <scope>NUCLEOTIDE SEQUENCE [LARGE SCALE GENOMIC DNA]</scope>
    <source>
        <strain evidence="8 9">Pan189</strain>
    </source>
</reference>
<feature type="transmembrane region" description="Helical" evidence="5">
    <location>
        <begin position="440"/>
        <end position="458"/>
    </location>
</feature>
<feature type="transmembrane region" description="Helical" evidence="5">
    <location>
        <begin position="411"/>
        <end position="434"/>
    </location>
</feature>
<evidence type="ECO:0000256" key="1">
    <source>
        <dbReference type="ARBA" id="ARBA00004651"/>
    </source>
</evidence>
<dbReference type="PROSITE" id="PS50893">
    <property type="entry name" value="ABC_TRANSPORTER_2"/>
    <property type="match status" value="1"/>
</dbReference>
<dbReference type="InterPro" id="IPR039421">
    <property type="entry name" value="Type_1_exporter"/>
</dbReference>
<accession>A0A517QWI5</accession>
<dbReference type="PANTHER" id="PTHR43394:SF4">
    <property type="entry name" value="TOXIN SECRETION ABC TRANSPORTER ATP-BINDING PROTEIN"/>
    <property type="match status" value="1"/>
</dbReference>
<evidence type="ECO:0000256" key="3">
    <source>
        <dbReference type="ARBA" id="ARBA00022989"/>
    </source>
</evidence>
<dbReference type="PANTHER" id="PTHR43394">
    <property type="entry name" value="ATP-DEPENDENT PERMEASE MDL1, MITOCHONDRIAL"/>
    <property type="match status" value="1"/>
</dbReference>
<sequence length="731" mass="79197">MSSNSRFSSGPINGSKSLGSEEIAGLFDDLALEQHEALDRSKTRLAVKEAIERWGTQSDSDTFQAIVEAGRSLGFRCQIVDCTFAEMKDIAAKGGNLIVPTGPHGQWTLIKGMKKSKFVLVDISEGHEESKASPSVLKSQLRSAATAEVRCCLVSHPHMSNPFADPSRARTPFGRLWAILSPEASDIAIIAVFAAMTGLLALATPLAVETLVSTVAFGRLVQPIVILSLMLFAFLAFSAALRALQTFVVEVIQRRLFARVTADFAFRLPRTDFEENNGAVTKELVNRFFDIVTVQKVAASLLLDGISLVFGALIGMSVLAFYHPWLLGFDVMLLALIAFVIFVLGRGAVQSSIAESKTKYKTAAWLEELAGCGVSFRYAGAADFALDRADQLVNKYLTARKKHFRVLMRQILFALGMQAVASTVLLGLGGWLVMTGQLTLGQLVAAELIVTVIVGAFAKLGKHMESYYDLLASVDKLGVLFDLPMERLDGAQSMPSELAAEIEFHGVTCTDSHTKTGLTSFSQAIEAGERLMIEGADAHGHSILLDLIYGMRTPSKGHVSIDGMDPRDIRPDVLRRSVALVRKPEIFHGSIEENVRIGRPDVSVGDVKAALHAVGMLDEVLSLPDGLKTDLHEEGAPLSNRQVTLIALARAIAGHPRLLLIDRTLDALSDAGIESAIGAILDSDHPWTAIVVTGREQIAAQGTRRLTIGEAESRFQLEQHDGHDHNSFDRN</sequence>
<dbReference type="OrthoDB" id="311344at2"/>
<keyword evidence="3 5" id="KW-1133">Transmembrane helix</keyword>
<dbReference type="InterPro" id="IPR027417">
    <property type="entry name" value="P-loop_NTPase"/>
</dbReference>
<feature type="transmembrane region" description="Helical" evidence="5">
    <location>
        <begin position="220"/>
        <end position="244"/>
    </location>
</feature>
<name>A0A517QWI5_9PLAN</name>
<feature type="transmembrane region" description="Helical" evidence="5">
    <location>
        <begin position="331"/>
        <end position="349"/>
    </location>
</feature>
<evidence type="ECO:0000259" key="6">
    <source>
        <dbReference type="PROSITE" id="PS50893"/>
    </source>
</evidence>
<dbReference type="SUPFAM" id="SSF52540">
    <property type="entry name" value="P-loop containing nucleoside triphosphate hydrolases"/>
    <property type="match status" value="1"/>
</dbReference>
<dbReference type="Gene3D" id="1.20.1560.10">
    <property type="entry name" value="ABC transporter type 1, transmembrane domain"/>
    <property type="match status" value="1"/>
</dbReference>
<keyword evidence="4 5" id="KW-0472">Membrane</keyword>
<keyword evidence="8" id="KW-0547">Nucleotide-binding</keyword>
<dbReference type="GO" id="GO:0015421">
    <property type="term" value="F:ABC-type oligopeptide transporter activity"/>
    <property type="evidence" value="ECO:0007669"/>
    <property type="project" value="TreeGrafter"/>
</dbReference>
<dbReference type="Proteomes" id="UP000317318">
    <property type="component" value="Chromosome"/>
</dbReference>
<dbReference type="InterPro" id="IPR011527">
    <property type="entry name" value="ABC1_TM_dom"/>
</dbReference>
<feature type="domain" description="ABC transmembrane type-1" evidence="7">
    <location>
        <begin position="188"/>
        <end position="469"/>
    </location>
</feature>
<dbReference type="Pfam" id="PF00005">
    <property type="entry name" value="ABC_tran"/>
    <property type="match status" value="1"/>
</dbReference>
<comment type="subcellular location">
    <subcellularLocation>
        <location evidence="1">Cell membrane</location>
        <topology evidence="1">Multi-pass membrane protein</topology>
    </subcellularLocation>
</comment>
<dbReference type="GO" id="GO:0005886">
    <property type="term" value="C:plasma membrane"/>
    <property type="evidence" value="ECO:0007669"/>
    <property type="project" value="UniProtKB-SubCell"/>
</dbReference>
<dbReference type="Pfam" id="PF00664">
    <property type="entry name" value="ABC_membrane"/>
    <property type="match status" value="1"/>
</dbReference>
<evidence type="ECO:0000313" key="8">
    <source>
        <dbReference type="EMBL" id="QDT35928.1"/>
    </source>
</evidence>
<dbReference type="SUPFAM" id="SSF90123">
    <property type="entry name" value="ABC transporter transmembrane region"/>
    <property type="match status" value="1"/>
</dbReference>
<dbReference type="KEGG" id="svp:Pan189_02810"/>
<evidence type="ECO:0000256" key="2">
    <source>
        <dbReference type="ARBA" id="ARBA00022692"/>
    </source>
</evidence>
<organism evidence="8 9">
    <name type="scientific">Stratiformator vulcanicus</name>
    <dbReference type="NCBI Taxonomy" id="2527980"/>
    <lineage>
        <taxon>Bacteria</taxon>
        <taxon>Pseudomonadati</taxon>
        <taxon>Planctomycetota</taxon>
        <taxon>Planctomycetia</taxon>
        <taxon>Planctomycetales</taxon>
        <taxon>Planctomycetaceae</taxon>
        <taxon>Stratiformator</taxon>
    </lineage>
</organism>
<dbReference type="GO" id="GO:0005524">
    <property type="term" value="F:ATP binding"/>
    <property type="evidence" value="ECO:0007669"/>
    <property type="project" value="UniProtKB-KW"/>
</dbReference>
<dbReference type="AlphaFoldDB" id="A0A517QWI5"/>
<keyword evidence="8" id="KW-0067">ATP-binding</keyword>
<keyword evidence="2 5" id="KW-0812">Transmembrane</keyword>
<feature type="domain" description="ABC transporter" evidence="6">
    <location>
        <begin position="502"/>
        <end position="727"/>
    </location>
</feature>
<protein>
    <submittedName>
        <fullName evidence="8">Alpha-hemolysin translocation ATP-binding protein HlyB</fullName>
    </submittedName>
</protein>
<dbReference type="RefSeq" id="WP_145362183.1">
    <property type="nucleotide sequence ID" value="NZ_CP036268.1"/>
</dbReference>
<feature type="transmembrane region" description="Helical" evidence="5">
    <location>
        <begin position="301"/>
        <end position="325"/>
    </location>
</feature>
<gene>
    <name evidence="8" type="primary">hlyB</name>
    <name evidence="8" type="ORF">Pan189_02810</name>
</gene>
<dbReference type="GO" id="GO:0016887">
    <property type="term" value="F:ATP hydrolysis activity"/>
    <property type="evidence" value="ECO:0007669"/>
    <property type="project" value="InterPro"/>
</dbReference>
<keyword evidence="9" id="KW-1185">Reference proteome</keyword>
<feature type="transmembrane region" description="Helical" evidence="5">
    <location>
        <begin position="187"/>
        <end position="208"/>
    </location>
</feature>
<evidence type="ECO:0000256" key="4">
    <source>
        <dbReference type="ARBA" id="ARBA00023136"/>
    </source>
</evidence>
<dbReference type="EMBL" id="CP036268">
    <property type="protein sequence ID" value="QDT35928.1"/>
    <property type="molecule type" value="Genomic_DNA"/>
</dbReference>
<dbReference type="InterPro" id="IPR036640">
    <property type="entry name" value="ABC1_TM_sf"/>
</dbReference>
<evidence type="ECO:0000313" key="9">
    <source>
        <dbReference type="Proteomes" id="UP000317318"/>
    </source>
</evidence>
<evidence type="ECO:0000256" key="5">
    <source>
        <dbReference type="SAM" id="Phobius"/>
    </source>
</evidence>